<accession>A0A2S6GHQ9</accession>
<comment type="caution">
    <text evidence="2">The sequence shown here is derived from an EMBL/GenBank/DDBJ whole genome shotgun (WGS) entry which is preliminary data.</text>
</comment>
<dbReference type="PROSITE" id="PS50943">
    <property type="entry name" value="HTH_CROC1"/>
    <property type="match status" value="1"/>
</dbReference>
<dbReference type="Pfam" id="PF19054">
    <property type="entry name" value="DUF5753"/>
    <property type="match status" value="1"/>
</dbReference>
<evidence type="ECO:0000259" key="1">
    <source>
        <dbReference type="PROSITE" id="PS50943"/>
    </source>
</evidence>
<evidence type="ECO:0000313" key="2">
    <source>
        <dbReference type="EMBL" id="PPK64733.1"/>
    </source>
</evidence>
<proteinExistence type="predicted"/>
<feature type="domain" description="HTH cro/C1-type" evidence="1">
    <location>
        <begin position="19"/>
        <end position="73"/>
    </location>
</feature>
<reference evidence="2 3" key="1">
    <citation type="submission" date="2018-02" db="EMBL/GenBank/DDBJ databases">
        <title>Genomic Encyclopedia of Archaeal and Bacterial Type Strains, Phase II (KMG-II): from individual species to whole genera.</title>
        <authorList>
            <person name="Goeker M."/>
        </authorList>
    </citation>
    <scope>NUCLEOTIDE SEQUENCE [LARGE SCALE GENOMIC DNA]</scope>
    <source>
        <strain evidence="2 3">YU 961-1</strain>
    </source>
</reference>
<dbReference type="Gene3D" id="1.10.260.40">
    <property type="entry name" value="lambda repressor-like DNA-binding domains"/>
    <property type="match status" value="1"/>
</dbReference>
<evidence type="ECO:0000313" key="3">
    <source>
        <dbReference type="Proteomes" id="UP000239203"/>
    </source>
</evidence>
<gene>
    <name evidence="2" type="ORF">CLV40_118123</name>
</gene>
<organism evidence="2 3">
    <name type="scientific">Actinokineospora auranticolor</name>
    <dbReference type="NCBI Taxonomy" id="155976"/>
    <lineage>
        <taxon>Bacteria</taxon>
        <taxon>Bacillati</taxon>
        <taxon>Actinomycetota</taxon>
        <taxon>Actinomycetes</taxon>
        <taxon>Pseudonocardiales</taxon>
        <taxon>Pseudonocardiaceae</taxon>
        <taxon>Actinokineospora</taxon>
    </lineage>
</organism>
<dbReference type="SMART" id="SM00530">
    <property type="entry name" value="HTH_XRE"/>
    <property type="match status" value="1"/>
</dbReference>
<dbReference type="InterPro" id="IPR010982">
    <property type="entry name" value="Lambda_DNA-bd_dom_sf"/>
</dbReference>
<dbReference type="Pfam" id="PF13560">
    <property type="entry name" value="HTH_31"/>
    <property type="match status" value="1"/>
</dbReference>
<dbReference type="InterPro" id="IPR001387">
    <property type="entry name" value="Cro/C1-type_HTH"/>
</dbReference>
<protein>
    <submittedName>
        <fullName evidence="2">Helix-turn-helix protein</fullName>
    </submittedName>
</protein>
<dbReference type="GO" id="GO:0003677">
    <property type="term" value="F:DNA binding"/>
    <property type="evidence" value="ECO:0007669"/>
    <property type="project" value="InterPro"/>
</dbReference>
<sequence length="218" mass="24438">MGGNHRPATPKDRALGAELRAIRQEAGLSLADVCRVIDWQESTLSRLERGHRKISPEAVMGLAVVYRLPSGRRDELVARAKELPAVGWWDRQVPGVPADTGALASFEHEAIRITNWSPGLIPGLLQTQEYTMALMLDREVSEKEVHARLRARRQRQEVLQRRNVDYTALIGAAALRNQLGDTQVFAAQLRHLVRMGDRRVSLCASLINRLPWWSATGI</sequence>
<dbReference type="SUPFAM" id="SSF47413">
    <property type="entry name" value="lambda repressor-like DNA-binding domains"/>
    <property type="match status" value="1"/>
</dbReference>
<dbReference type="InterPro" id="IPR043917">
    <property type="entry name" value="DUF5753"/>
</dbReference>
<dbReference type="AlphaFoldDB" id="A0A2S6GHQ9"/>
<keyword evidence="3" id="KW-1185">Reference proteome</keyword>
<dbReference type="CDD" id="cd00093">
    <property type="entry name" value="HTH_XRE"/>
    <property type="match status" value="1"/>
</dbReference>
<name>A0A2S6GHQ9_9PSEU</name>
<dbReference type="EMBL" id="PTIX01000018">
    <property type="protein sequence ID" value="PPK64733.1"/>
    <property type="molecule type" value="Genomic_DNA"/>
</dbReference>
<dbReference type="Proteomes" id="UP000239203">
    <property type="component" value="Unassembled WGS sequence"/>
</dbReference>